<dbReference type="Proteomes" id="UP000183954">
    <property type="component" value="Unassembled WGS sequence"/>
</dbReference>
<gene>
    <name evidence="1" type="ORF">SAMN02746098_03806</name>
</gene>
<proteinExistence type="predicted"/>
<dbReference type="InterPro" id="IPR027417">
    <property type="entry name" value="P-loop_NTPase"/>
</dbReference>
<evidence type="ECO:0000313" key="1">
    <source>
        <dbReference type="EMBL" id="SHI29097.1"/>
    </source>
</evidence>
<dbReference type="EMBL" id="FQXJ01000016">
    <property type="protein sequence ID" value="SHI29097.1"/>
    <property type="molecule type" value="Genomic_DNA"/>
</dbReference>
<dbReference type="SUPFAM" id="SSF52540">
    <property type="entry name" value="P-loop containing nucleoside triphosphate hydrolases"/>
    <property type="match status" value="1"/>
</dbReference>
<sequence>MLDKYRDYFDINPEYFPQVNEAIINDKPDLWKTFYPHETFIKLVKDTVSVISRKQRVSIWVEGAYGTGKSHAVLTLKKLLDASEADTREYFDKYKDQLSNDLFNQFQQIKSGEQRILTVHRYGSSSIRGDGNLVSAMQDSIIHALKEAGIKSNAQATLKNASIKWLSEPWAMNAFDALITTEYAELFSGDDVDAIIKKLNTYTGDSLQELMGKIMKVGDEKQFKALTLDIDGLVEWIKAVIKENNLKAIVFIWDEFTEYFRNNMRALTGFQKIADLSGSDPFYLIVVTHNVTHIFPETDNDWKKILGRFISPICNIELPENMAFQLMGAAMEKNEDTQVQADWIETADELYERTHDSRQLVKDKAHISDDELKKILPIHPYTALLLKHISSAFDSNQRSMFDFIKNDRGDEIKGFQWFIDNCGPFDTNPLLTIDMLWDFFYEKGKEYLSHDIRSILDCFSFAFTKNLGRDEQRVLKTVLLLQAISQKTGDTVELFIPNEKNVNNAFEGSDLENDEAARIADSLIPDVLFRKQMSGGKFQYSALINAGNAVELDKEKENQRKKSISALINEGDIASAISLGGALRSRYFIKYVAASDFKSTINLLRNQEGTLGNRIAAVVTFAKDEAESAIIGKQIKEAIADGSYHMVFIDASITPLGGDLMEQYVEAMANAVINLKQDRGLAAQYEANAKEVLKKWKNKITGGEFVVYTEDKPVGERATTLDLLYSELSAINKKLYPNGLETGKAVTETMWQATSLPAGVDCGANQTTSGQYRSGNPQTKLESYIGDEAWQKENYWTDKPYLPISRIKQYVEDIIATAFKMDRKISIAQIYDALKEEPYGFMPCNLTAFVMGFVLKEYTNGSFSWSDGITNDALSVHKLKEMIVEVIKHNGTPIPRYKDKYIVTMTANEKAFNESSSKIFDISLNLCSSVEQTRERIRQKMKELSFPIWCLKSIVDTTTLKTDKQKVVELIDNFTAIANNSSASKSDSDIALDIGRLCIENVNLVEDATTLISKEKCTEGMDSYLHTYAEGILISLASEIGDGGQYINRLKKKFDADAANWVWNTDTANQKIAEVILEYQIIVASNKVLPKNISFDATIHEWCDRCNLIRISYMYAKNNWDELSEFMELLYNMKKSGQLLDAQRQRFLEQVSVNGSAFNAFYNNQTETFKKACAFFVGQFTDEEVKDIFMLLPSGMFTAEKAAYQNTVQTTVEKFVSEQGSAKLKKFWKEKTGTENPRDWSDKYLTPILCMVPDKDVQAARLAFGTVSKKQPDKASIEKTMEFFEHADFFDRLSSKEERDKAFCATIIKSYNVMLDAVDEVRKYLSDVMTPRSYDWFGLPEVDKQLCQMAEFKYNQNGCEKALEKIDGMDVADVKRYLKELIRDNMIVGMEIIKGN</sequence>
<name>A0A1M5ZXU0_9FIRM</name>
<accession>A0A1M5ZXU0</accession>
<dbReference type="RefSeq" id="WP_073031289.1">
    <property type="nucleotide sequence ID" value="NZ_FQXJ01000016.1"/>
</dbReference>
<keyword evidence="2" id="KW-1185">Reference proteome</keyword>
<protein>
    <submittedName>
        <fullName evidence="1">Uncharacterized protein</fullName>
    </submittedName>
</protein>
<reference evidence="2" key="1">
    <citation type="submission" date="2016-11" db="EMBL/GenBank/DDBJ databases">
        <authorList>
            <person name="Varghese N."/>
            <person name="Submissions S."/>
        </authorList>
    </citation>
    <scope>NUCLEOTIDE SEQUENCE [LARGE SCALE GENOMIC DNA]</scope>
    <source>
        <strain evidence="2">DSM 15449</strain>
    </source>
</reference>
<evidence type="ECO:0000313" key="2">
    <source>
        <dbReference type="Proteomes" id="UP000183954"/>
    </source>
</evidence>
<dbReference type="STRING" id="1121420.SAMN02746098_03806"/>
<organism evidence="1 2">
    <name type="scientific">Desulfosporosinus lacus DSM 15449</name>
    <dbReference type="NCBI Taxonomy" id="1121420"/>
    <lineage>
        <taxon>Bacteria</taxon>
        <taxon>Bacillati</taxon>
        <taxon>Bacillota</taxon>
        <taxon>Clostridia</taxon>
        <taxon>Eubacteriales</taxon>
        <taxon>Desulfitobacteriaceae</taxon>
        <taxon>Desulfosporosinus</taxon>
    </lineage>
</organism>
<dbReference type="OrthoDB" id="9812271at2"/>